<dbReference type="STRING" id="886293.Sinac_1622"/>
<protein>
    <submittedName>
        <fullName evidence="2">Uncharacterized protein</fullName>
    </submittedName>
</protein>
<organism evidence="2 3">
    <name type="scientific">Singulisphaera acidiphila (strain ATCC BAA-1392 / DSM 18658 / VKM B-2454 / MOB10)</name>
    <dbReference type="NCBI Taxonomy" id="886293"/>
    <lineage>
        <taxon>Bacteria</taxon>
        <taxon>Pseudomonadati</taxon>
        <taxon>Planctomycetota</taxon>
        <taxon>Planctomycetia</taxon>
        <taxon>Isosphaerales</taxon>
        <taxon>Isosphaeraceae</taxon>
        <taxon>Singulisphaera</taxon>
    </lineage>
</organism>
<evidence type="ECO:0000313" key="3">
    <source>
        <dbReference type="Proteomes" id="UP000010798"/>
    </source>
</evidence>
<sequence>MVERSGLTVAAGLWGIAFVALGMAAFTTKADAKGVIGLTSVGQVLTVLALVIDNADHDAPRSLAGRSTTILYLTTFLVVELVGMLLLLFMGERDLSLWFAFGASFSVVGIAVTWRRVPGDNVLACQIFLHAVIVVPLLAALPAFLIDLTRDQGGSGVPLGLTTMSLTVLVLSAVAIPLLIVALLSVLAYNLSRPRPEQDFPWAVLTAHQVLFALIVLRWAGDGL</sequence>
<proteinExistence type="predicted"/>
<keyword evidence="1" id="KW-0472">Membrane</keyword>
<dbReference type="Proteomes" id="UP000010798">
    <property type="component" value="Chromosome"/>
</dbReference>
<feature type="transmembrane region" description="Helical" evidence="1">
    <location>
        <begin position="7"/>
        <end position="26"/>
    </location>
</feature>
<accession>L0DBH7</accession>
<dbReference type="EMBL" id="CP003364">
    <property type="protein sequence ID" value="AGA26001.1"/>
    <property type="molecule type" value="Genomic_DNA"/>
</dbReference>
<dbReference type="HOGENOM" id="CLU_1234330_0_0_0"/>
<dbReference type="AlphaFoldDB" id="L0DBH7"/>
<feature type="transmembrane region" description="Helical" evidence="1">
    <location>
        <begin position="32"/>
        <end position="50"/>
    </location>
</feature>
<feature type="transmembrane region" description="Helical" evidence="1">
    <location>
        <begin position="200"/>
        <end position="221"/>
    </location>
</feature>
<dbReference type="KEGG" id="saci:Sinac_1622"/>
<name>L0DBH7_SINAD</name>
<feature type="transmembrane region" description="Helical" evidence="1">
    <location>
        <begin position="70"/>
        <end position="89"/>
    </location>
</feature>
<keyword evidence="3" id="KW-1185">Reference proteome</keyword>
<keyword evidence="1" id="KW-0812">Transmembrane</keyword>
<evidence type="ECO:0000313" key="2">
    <source>
        <dbReference type="EMBL" id="AGA26001.1"/>
    </source>
</evidence>
<keyword evidence="1" id="KW-1133">Transmembrane helix</keyword>
<reference evidence="2 3" key="1">
    <citation type="submission" date="2012-02" db="EMBL/GenBank/DDBJ databases">
        <title>Complete sequence of chromosome of Singulisphaera acidiphila DSM 18658.</title>
        <authorList>
            <consortium name="US DOE Joint Genome Institute (JGI-PGF)"/>
            <person name="Lucas S."/>
            <person name="Copeland A."/>
            <person name="Lapidus A."/>
            <person name="Glavina del Rio T."/>
            <person name="Dalin E."/>
            <person name="Tice H."/>
            <person name="Bruce D."/>
            <person name="Goodwin L."/>
            <person name="Pitluck S."/>
            <person name="Peters L."/>
            <person name="Ovchinnikova G."/>
            <person name="Chertkov O."/>
            <person name="Kyrpides N."/>
            <person name="Mavromatis K."/>
            <person name="Ivanova N."/>
            <person name="Brettin T."/>
            <person name="Detter J.C."/>
            <person name="Han C."/>
            <person name="Larimer F."/>
            <person name="Land M."/>
            <person name="Hauser L."/>
            <person name="Markowitz V."/>
            <person name="Cheng J.-F."/>
            <person name="Hugenholtz P."/>
            <person name="Woyke T."/>
            <person name="Wu D."/>
            <person name="Tindall B."/>
            <person name="Pomrenke H."/>
            <person name="Brambilla E."/>
            <person name="Klenk H.-P."/>
            <person name="Eisen J.A."/>
        </authorList>
    </citation>
    <scope>NUCLEOTIDE SEQUENCE [LARGE SCALE GENOMIC DNA]</scope>
    <source>
        <strain evidence="3">ATCC BAA-1392 / DSM 18658 / VKM B-2454 / MOB10</strain>
    </source>
</reference>
<feature type="transmembrane region" description="Helical" evidence="1">
    <location>
        <begin position="166"/>
        <end position="188"/>
    </location>
</feature>
<dbReference type="RefSeq" id="WP_015245171.1">
    <property type="nucleotide sequence ID" value="NC_019892.1"/>
</dbReference>
<feature type="transmembrane region" description="Helical" evidence="1">
    <location>
        <begin position="127"/>
        <end position="146"/>
    </location>
</feature>
<gene>
    <name evidence="2" type="ordered locus">Sinac_1622</name>
</gene>
<feature type="transmembrane region" description="Helical" evidence="1">
    <location>
        <begin position="95"/>
        <end position="115"/>
    </location>
</feature>
<evidence type="ECO:0000256" key="1">
    <source>
        <dbReference type="SAM" id="Phobius"/>
    </source>
</evidence>
<dbReference type="OrthoDB" id="9983615at2"/>